<evidence type="ECO:0000259" key="2">
    <source>
        <dbReference type="Pfam" id="PF00296"/>
    </source>
</evidence>
<dbReference type="GO" id="GO:0016705">
    <property type="term" value="F:oxidoreductase activity, acting on paired donors, with incorporation or reduction of molecular oxygen"/>
    <property type="evidence" value="ECO:0007669"/>
    <property type="project" value="InterPro"/>
</dbReference>
<dbReference type="InterPro" id="IPR011251">
    <property type="entry name" value="Luciferase-like_dom"/>
</dbReference>
<comment type="caution">
    <text evidence="3">The sequence shown here is derived from an EMBL/GenBank/DDBJ whole genome shotgun (WGS) entry which is preliminary data.</text>
</comment>
<name>A0A919VLE9_9ACTN</name>
<dbReference type="PANTHER" id="PTHR43244:SF1">
    <property type="entry name" value="5,10-METHYLENETETRAHYDROMETHANOPTERIN REDUCTASE"/>
    <property type="match status" value="1"/>
</dbReference>
<dbReference type="SUPFAM" id="SSF51679">
    <property type="entry name" value="Bacterial luciferase-like"/>
    <property type="match status" value="1"/>
</dbReference>
<dbReference type="AlphaFoldDB" id="A0A919VLE9"/>
<reference evidence="3" key="1">
    <citation type="submission" date="2021-03" db="EMBL/GenBank/DDBJ databases">
        <title>Whole genome shotgun sequence of Actinoplanes consettensis NBRC 14913.</title>
        <authorList>
            <person name="Komaki H."/>
            <person name="Tamura T."/>
        </authorList>
    </citation>
    <scope>NUCLEOTIDE SEQUENCE</scope>
    <source>
        <strain evidence="3">NBRC 14913</strain>
    </source>
</reference>
<proteinExistence type="predicted"/>
<dbReference type="CDD" id="cd01097">
    <property type="entry name" value="Tetrahydromethanopterin_reductase"/>
    <property type="match status" value="1"/>
</dbReference>
<dbReference type="Pfam" id="PF00296">
    <property type="entry name" value="Bac_luciferase"/>
    <property type="match status" value="1"/>
</dbReference>
<accession>A0A919VLE9</accession>
<dbReference type="PANTHER" id="PTHR43244">
    <property type="match status" value="1"/>
</dbReference>
<sequence>MVRTYLREGNTMSVVFGFGTQHEIAEVPGILRSVEQADADGLDHFSISDHPYLGGRLDAYAMIGFVLGRTRRISGLANVTNVPLRPPAMLARTITSLSALSGGRVILGAGAGGIWDRITAMGVPRLSPGAAVEAFEEAIILVRELSATGRPVTHHGVHYRVDGIEPAPVAAPPVWTGSVGAKSLAVTGRVADGWIPGHGADWLSDRFRSSRPVIDAAATAAGRDPRDIRTIYNLQGMITDLPLGVTRDRDTGKWLGGSVAQWVEELTGAVLEHGAAGFTLFTPVGGTADAVTLGRWAVEVAPAVREAVSKSL</sequence>
<dbReference type="EMBL" id="BOQP01000008">
    <property type="protein sequence ID" value="GIM70524.1"/>
    <property type="molecule type" value="Genomic_DNA"/>
</dbReference>
<dbReference type="InterPro" id="IPR036661">
    <property type="entry name" value="Luciferase-like_sf"/>
</dbReference>
<feature type="domain" description="Luciferase-like" evidence="2">
    <location>
        <begin position="26"/>
        <end position="234"/>
    </location>
</feature>
<organism evidence="3 4">
    <name type="scientific">Winogradskya consettensis</name>
    <dbReference type="NCBI Taxonomy" id="113560"/>
    <lineage>
        <taxon>Bacteria</taxon>
        <taxon>Bacillati</taxon>
        <taxon>Actinomycetota</taxon>
        <taxon>Actinomycetes</taxon>
        <taxon>Micromonosporales</taxon>
        <taxon>Micromonosporaceae</taxon>
        <taxon>Winogradskya</taxon>
    </lineage>
</organism>
<dbReference type="Proteomes" id="UP000680865">
    <property type="component" value="Unassembled WGS sequence"/>
</dbReference>
<gene>
    <name evidence="3" type="primary">hmd_3</name>
    <name evidence="3" type="ORF">Aco04nite_20730</name>
</gene>
<protein>
    <submittedName>
        <fullName evidence="3">N5,N10-methylene tetrahydromethanopterin reductase</fullName>
    </submittedName>
</protein>
<evidence type="ECO:0000313" key="4">
    <source>
        <dbReference type="Proteomes" id="UP000680865"/>
    </source>
</evidence>
<evidence type="ECO:0000256" key="1">
    <source>
        <dbReference type="ARBA" id="ARBA00023002"/>
    </source>
</evidence>
<evidence type="ECO:0000313" key="3">
    <source>
        <dbReference type="EMBL" id="GIM70524.1"/>
    </source>
</evidence>
<dbReference type="Gene3D" id="3.20.20.30">
    <property type="entry name" value="Luciferase-like domain"/>
    <property type="match status" value="1"/>
</dbReference>
<dbReference type="InterPro" id="IPR050564">
    <property type="entry name" value="F420-G6PD/mer"/>
</dbReference>
<keyword evidence="1" id="KW-0560">Oxidoreductase</keyword>
<keyword evidence="4" id="KW-1185">Reference proteome</keyword>